<feature type="domain" description="MobA-like NTP transferase" evidence="1">
    <location>
        <begin position="7"/>
        <end position="138"/>
    </location>
</feature>
<evidence type="ECO:0000313" key="3">
    <source>
        <dbReference type="Proteomes" id="UP000709351"/>
    </source>
</evidence>
<evidence type="ECO:0000259" key="1">
    <source>
        <dbReference type="Pfam" id="PF12804"/>
    </source>
</evidence>
<feature type="non-terminal residue" evidence="2">
    <location>
        <position position="139"/>
    </location>
</feature>
<keyword evidence="2" id="KW-0808">Transferase</keyword>
<gene>
    <name evidence="2" type="ORF">HXM93_06005</name>
</gene>
<organism evidence="2 3">
    <name type="scientific">Oribacterium parvum</name>
    <dbReference type="NCBI Taxonomy" id="1501329"/>
    <lineage>
        <taxon>Bacteria</taxon>
        <taxon>Bacillati</taxon>
        <taxon>Bacillota</taxon>
        <taxon>Clostridia</taxon>
        <taxon>Lachnospirales</taxon>
        <taxon>Lachnospiraceae</taxon>
        <taxon>Oribacterium</taxon>
    </lineage>
</organism>
<reference evidence="2" key="1">
    <citation type="submission" date="2020-04" db="EMBL/GenBank/DDBJ databases">
        <title>Deep metagenomics examines the oral microbiome during advanced dental caries in children, revealing novel taxa and co-occurrences with host molecules.</title>
        <authorList>
            <person name="Baker J.L."/>
            <person name="Morton J.T."/>
            <person name="Dinis M."/>
            <person name="Alvarez R."/>
            <person name="Tran N.C."/>
            <person name="Knight R."/>
            <person name="Edlund A."/>
        </authorList>
    </citation>
    <scope>NUCLEOTIDE SEQUENCE</scope>
    <source>
        <strain evidence="2">JCVI_24_bin.2</strain>
    </source>
</reference>
<name>A0A930DS28_9FIRM</name>
<dbReference type="Proteomes" id="UP000709351">
    <property type="component" value="Unassembled WGS sequence"/>
</dbReference>
<accession>A0A930DS28</accession>
<dbReference type="SUPFAM" id="SSF53448">
    <property type="entry name" value="Nucleotide-diphospho-sugar transferases"/>
    <property type="match status" value="1"/>
</dbReference>
<comment type="caution">
    <text evidence="2">The sequence shown here is derived from an EMBL/GenBank/DDBJ whole genome shotgun (WGS) entry which is preliminary data.</text>
</comment>
<dbReference type="InterPro" id="IPR029044">
    <property type="entry name" value="Nucleotide-diphossugar_trans"/>
</dbReference>
<dbReference type="Gene3D" id="3.90.550.10">
    <property type="entry name" value="Spore Coat Polysaccharide Biosynthesis Protein SpsA, Chain A"/>
    <property type="match status" value="1"/>
</dbReference>
<dbReference type="GO" id="GO:0016779">
    <property type="term" value="F:nucleotidyltransferase activity"/>
    <property type="evidence" value="ECO:0007669"/>
    <property type="project" value="UniProtKB-ARBA"/>
</dbReference>
<dbReference type="InterPro" id="IPR025877">
    <property type="entry name" value="MobA-like_NTP_Trfase"/>
</dbReference>
<dbReference type="AlphaFoldDB" id="A0A930DS28"/>
<dbReference type="EMBL" id="JABZRD010000354">
    <property type="protein sequence ID" value="MBF1284066.1"/>
    <property type="molecule type" value="Genomic_DNA"/>
</dbReference>
<evidence type="ECO:0000313" key="2">
    <source>
        <dbReference type="EMBL" id="MBF1284066.1"/>
    </source>
</evidence>
<protein>
    <submittedName>
        <fullName evidence="2">NTP transferase domain-containing protein</fullName>
    </submittedName>
</protein>
<sequence>MKHLGFVVMASGWSRRFGKNKLLERIAGKPMIFYTFHTLSHFFYNYQAVGSLSERIQDSDATVQEKKKRGKGGKTVLDTPLVVTRFKEVEQLAKEMHFSVLMHEESEQSDTIRVALSSEQAKSWDACMFLTGDQPLLSE</sequence>
<proteinExistence type="predicted"/>
<dbReference type="Pfam" id="PF12804">
    <property type="entry name" value="NTP_transf_3"/>
    <property type="match status" value="1"/>
</dbReference>